<keyword evidence="7" id="KW-0597">Phosphoprotein</keyword>
<dbReference type="GO" id="GO:0005524">
    <property type="term" value="F:ATP binding"/>
    <property type="evidence" value="ECO:0007669"/>
    <property type="project" value="UniProtKB-UniRule"/>
</dbReference>
<evidence type="ECO:0000256" key="10">
    <source>
        <dbReference type="ARBA" id="ARBA00022777"/>
    </source>
</evidence>
<evidence type="ECO:0000256" key="7">
    <source>
        <dbReference type="ARBA" id="ARBA00022553"/>
    </source>
</evidence>
<dbReference type="InterPro" id="IPR000961">
    <property type="entry name" value="AGC-kinase_C"/>
</dbReference>
<dbReference type="GO" id="GO:0015031">
    <property type="term" value="P:protein transport"/>
    <property type="evidence" value="ECO:0007669"/>
    <property type="project" value="UniProtKB-KW"/>
</dbReference>
<dbReference type="SUPFAM" id="SSF56112">
    <property type="entry name" value="Protein kinase-like (PK-like)"/>
    <property type="match status" value="1"/>
</dbReference>
<dbReference type="GO" id="GO:0004674">
    <property type="term" value="F:protein serine/threonine kinase activity"/>
    <property type="evidence" value="ECO:0007669"/>
    <property type="project" value="UniProtKB-KW"/>
</dbReference>
<keyword evidence="11 17" id="KW-0067">ATP-binding</keyword>
<dbReference type="InterPro" id="IPR017441">
    <property type="entry name" value="Protein_kinase_ATP_BS"/>
</dbReference>
<gene>
    <name evidence="21" type="ORF">E3P99_00949</name>
</gene>
<dbReference type="Pfam" id="PF21638">
    <property type="entry name" value="SDA1_C"/>
    <property type="match status" value="1"/>
</dbReference>
<dbReference type="PROSITE" id="PS50011">
    <property type="entry name" value="PROTEIN_KINASE_DOM"/>
    <property type="match status" value="1"/>
</dbReference>
<evidence type="ECO:0000256" key="3">
    <source>
        <dbReference type="ARBA" id="ARBA00012513"/>
    </source>
</evidence>
<dbReference type="InterPro" id="IPR012977">
    <property type="entry name" value="SDA1_N"/>
</dbReference>
<dbReference type="SMART" id="SM00220">
    <property type="entry name" value="S_TKc"/>
    <property type="match status" value="1"/>
</dbReference>
<dbReference type="FunFam" id="1.10.510.10:FF:000024">
    <property type="entry name" value="Probable serine/threonine-protein kinase cot-1"/>
    <property type="match status" value="1"/>
</dbReference>
<dbReference type="Gene3D" id="1.10.510.10">
    <property type="entry name" value="Transferase(Phosphotransferase) domain 1"/>
    <property type="match status" value="1"/>
</dbReference>
<dbReference type="PROSITE" id="PS00107">
    <property type="entry name" value="PROTEIN_KINASE_ATP"/>
    <property type="match status" value="1"/>
</dbReference>
<dbReference type="InterPro" id="IPR011009">
    <property type="entry name" value="Kinase-like_dom_sf"/>
</dbReference>
<feature type="compositionally biased region" description="Low complexity" evidence="18">
    <location>
        <begin position="294"/>
        <end position="304"/>
    </location>
</feature>
<evidence type="ECO:0000256" key="18">
    <source>
        <dbReference type="SAM" id="MobiDB-lite"/>
    </source>
</evidence>
<feature type="binding site" evidence="17">
    <location>
        <position position="961"/>
    </location>
    <ligand>
        <name>ATP</name>
        <dbReference type="ChEBI" id="CHEBI:30616"/>
    </ligand>
</feature>
<keyword evidence="6" id="KW-0723">Serine/threonine-protein kinase</keyword>
<dbReference type="GO" id="GO:0007010">
    <property type="term" value="P:cytoskeleton organization"/>
    <property type="evidence" value="ECO:0007669"/>
    <property type="project" value="UniProtKB-ARBA"/>
</dbReference>
<dbReference type="PROSITE" id="PS00108">
    <property type="entry name" value="PROTEIN_KINASE_ST"/>
    <property type="match status" value="1"/>
</dbReference>
<dbReference type="OrthoDB" id="3638488at2759"/>
<dbReference type="EC" id="2.7.11.1" evidence="3"/>
<comment type="caution">
    <text evidence="21">The sequence shown here is derived from an EMBL/GenBank/DDBJ whole genome shotgun (WGS) entry which is preliminary data.</text>
</comment>
<dbReference type="FunFam" id="3.30.200.20:FF:000192">
    <property type="entry name" value="Serine/threonine-protein kinase cot-1"/>
    <property type="match status" value="1"/>
</dbReference>
<evidence type="ECO:0000256" key="14">
    <source>
        <dbReference type="ARBA" id="ARBA00038271"/>
    </source>
</evidence>
<evidence type="ECO:0000256" key="8">
    <source>
        <dbReference type="ARBA" id="ARBA00022679"/>
    </source>
</evidence>
<dbReference type="InterPro" id="IPR007949">
    <property type="entry name" value="SDA1_MD"/>
</dbReference>
<dbReference type="PANTHER" id="PTHR12730">
    <property type="entry name" value="HSDA/SDA1-RELATED"/>
    <property type="match status" value="1"/>
</dbReference>
<dbReference type="PROSITE" id="PS51285">
    <property type="entry name" value="AGC_KINASE_CTER"/>
    <property type="match status" value="1"/>
</dbReference>
<keyword evidence="9 17" id="KW-0547">Nucleotide-binding</keyword>
<protein>
    <recommendedName>
        <fullName evidence="3">non-specific serine/threonine protein kinase</fullName>
        <ecNumber evidence="3">2.7.11.1</ecNumber>
    </recommendedName>
</protein>
<feature type="domain" description="AGC-kinase C-terminal" evidence="20">
    <location>
        <begin position="1237"/>
        <end position="1303"/>
    </location>
</feature>
<evidence type="ECO:0000256" key="15">
    <source>
        <dbReference type="ARBA" id="ARBA00047899"/>
    </source>
</evidence>
<name>A0A4V6TMF9_9BASI</name>
<evidence type="ECO:0000256" key="6">
    <source>
        <dbReference type="ARBA" id="ARBA00022527"/>
    </source>
</evidence>
<feature type="region of interest" description="Disordered" evidence="18">
    <location>
        <begin position="256"/>
        <end position="308"/>
    </location>
</feature>
<dbReference type="InterPro" id="IPR048292">
    <property type="entry name" value="SDA1_C"/>
</dbReference>
<dbReference type="InterPro" id="IPR000719">
    <property type="entry name" value="Prot_kinase_dom"/>
</dbReference>
<feature type="domain" description="Protein kinase" evidence="19">
    <location>
        <begin position="932"/>
        <end position="1236"/>
    </location>
</feature>
<evidence type="ECO:0000256" key="9">
    <source>
        <dbReference type="ARBA" id="ARBA00022741"/>
    </source>
</evidence>
<comment type="similarity">
    <text evidence="2">Belongs to the SDA1 family.</text>
</comment>
<keyword evidence="5" id="KW-0690">Ribosome biogenesis</keyword>
<feature type="compositionally biased region" description="Acidic residues" evidence="18">
    <location>
        <begin position="518"/>
        <end position="566"/>
    </location>
</feature>
<sequence length="1303" mass="147680">MGKSKSNRGALLLDNLPQLQGLIKRDKDSYKDEFIQQFNHYKSMLELFKLQPQNNLDNFNNLIGFISQVSPCYPQITQEFPAELSNLLLQYHSHLSPDTRKTLVQSLVLLRNKQILPSIDLLKVLFQLLPITTSSTLRSYIRSVILSDIKLANQRTKNHKLNRVIQGLLFTMVERGMDAEIQPSKSKKAKDTSFSTKAGAEAMWAVMLTRELWKKGVWNDAKTVSIVALACFHPTAKVQNAATHFFLGSDDAVEESEDEAEEVDMKKVQHQALINKSRKSTDKKVTKQKKQAKKQAANKQNATTPNFPALQLLNDPQGFAEKLFESLTKTDKVHSLDHRVLVMQLLTRVMGAHKLCVLSFYSYVIKYLTHHQLRITLILVALAQSVHELTPPDVLTPVIRKIAHEFVTPGVGSEVVAAGLNSITEICRRQPWAMETDLLEDLIEYRKSADKGVITASRGLLQLFREVNPGLLKRKERGKLAAMGLSTGKEALKFGQSSEAATGIDGLDLLEKHLNENENGDAEEDDEKAWDDWDVESEQDSSEDEGWVNVSDDNDDINVSDSDDEEDKKKKQKEEGEGKDQQQQQEGESTNDAIKRISTLATERILTPADFALLNDLKMKAVQEEIDQGGGTAAKRKLAQLKEKRKAAGGGADGDDEGQFVTEAEIVGPRKRAKNDYEARMASIAEGREGRDKFTSHKGKHKAEKIASKTNEEKKRNKPMMMAIHSKKVKGKSQSKLIDKQKALHKHKEKQRKKIWRFKQDMQAYNAALPYRPRYGGGGAPHMGTQDTAQPTKFATVHSPDGGITSPNALAQMSVDARNNVASASASSAQKPADYVYFKREPQLFSREAIPRATAAKMRLEQHYKMAVEHAIERNQRRIETEKKHAMRQNQVSSSAELAQIQQRRQVAFERLGDKETHFVRLRRTKIGLDDFKTVKVIGKGAFGEVRLVQKKDTGKIYAMKTLLKSEMFKKDQLAHVRAERDVLAENKSPWVVNLYYSFQDAKYLYLLMEFLPGGDLMTMLIKYDTFSEDVTRFYMAECVLAIEAVHTLGFVHRDIKPDNILIDKKGHVKLTDFGLSTGFHKKHTAQYYQRLLDQGGSEAKKDRNSVAIDKINLTMSRHDQIQTWKTNRRKLAYSTVGTPDYIAPEIFLQQGYNHSCDWWSLGAIMFECLVGYPPFCAESAHETYRKIISFREHLYFPDDVQLSFEAEDLIRRLMCAPEYRLGRNNAAEIKQHPFFAGVDWSCIRQIDAPFVPHLRSITDTSYFPTEEFESVPETPAGADVTGDSKDLAFMGYTFRRMTMNEF</sequence>
<evidence type="ECO:0000313" key="22">
    <source>
        <dbReference type="Proteomes" id="UP000310189"/>
    </source>
</evidence>
<dbReference type="Pfam" id="PF05285">
    <property type="entry name" value="SDA1_dom"/>
    <property type="match status" value="1"/>
</dbReference>
<feature type="region of interest" description="Disordered" evidence="18">
    <location>
        <begin position="518"/>
        <end position="595"/>
    </location>
</feature>
<keyword evidence="22" id="KW-1185">Reference proteome</keyword>
<evidence type="ECO:0000256" key="11">
    <source>
        <dbReference type="ARBA" id="ARBA00022840"/>
    </source>
</evidence>
<comment type="similarity">
    <text evidence="14">Belongs to the protein kinase superfamily. STE Ser/Thr protein kinase family. COT1 subfamily.</text>
</comment>
<dbReference type="GO" id="GO:0000055">
    <property type="term" value="P:ribosomal large subunit export from nucleus"/>
    <property type="evidence" value="ECO:0007669"/>
    <property type="project" value="InterPro"/>
</dbReference>
<evidence type="ECO:0000256" key="13">
    <source>
        <dbReference type="ARBA" id="ARBA00023242"/>
    </source>
</evidence>
<evidence type="ECO:0000256" key="1">
    <source>
        <dbReference type="ARBA" id="ARBA00004123"/>
    </source>
</evidence>
<proteinExistence type="inferred from homology"/>
<dbReference type="InterPro" id="IPR027312">
    <property type="entry name" value="Sda1"/>
</dbReference>
<evidence type="ECO:0000256" key="16">
    <source>
        <dbReference type="ARBA" id="ARBA00048679"/>
    </source>
</evidence>
<evidence type="ECO:0000259" key="19">
    <source>
        <dbReference type="PROSITE" id="PS50011"/>
    </source>
</evidence>
<dbReference type="GO" id="GO:0005730">
    <property type="term" value="C:nucleolus"/>
    <property type="evidence" value="ECO:0007669"/>
    <property type="project" value="TreeGrafter"/>
</dbReference>
<keyword evidence="12" id="KW-0653">Protein transport</keyword>
<evidence type="ECO:0000313" key="21">
    <source>
        <dbReference type="EMBL" id="TIA91803.1"/>
    </source>
</evidence>
<dbReference type="Proteomes" id="UP000310189">
    <property type="component" value="Unassembled WGS sequence"/>
</dbReference>
<dbReference type="EMBL" id="SPNW01000010">
    <property type="protein sequence ID" value="TIA91803.1"/>
    <property type="molecule type" value="Genomic_DNA"/>
</dbReference>
<comment type="subcellular location">
    <subcellularLocation>
        <location evidence="1">Nucleus</location>
    </subcellularLocation>
</comment>
<keyword evidence="8" id="KW-0808">Transferase</keyword>
<comment type="catalytic activity">
    <reaction evidence="16">
        <text>L-seryl-[protein] + ATP = O-phospho-L-seryl-[protein] + ADP + H(+)</text>
        <dbReference type="Rhea" id="RHEA:17989"/>
        <dbReference type="Rhea" id="RHEA-COMP:9863"/>
        <dbReference type="Rhea" id="RHEA-COMP:11604"/>
        <dbReference type="ChEBI" id="CHEBI:15378"/>
        <dbReference type="ChEBI" id="CHEBI:29999"/>
        <dbReference type="ChEBI" id="CHEBI:30616"/>
        <dbReference type="ChEBI" id="CHEBI:83421"/>
        <dbReference type="ChEBI" id="CHEBI:456216"/>
        <dbReference type="EC" id="2.7.11.1"/>
    </reaction>
</comment>
<evidence type="ECO:0000256" key="12">
    <source>
        <dbReference type="ARBA" id="ARBA00022927"/>
    </source>
</evidence>
<organism evidence="21 22">
    <name type="scientific">Wallemia hederae</name>
    <dbReference type="NCBI Taxonomy" id="1540922"/>
    <lineage>
        <taxon>Eukaryota</taxon>
        <taxon>Fungi</taxon>
        <taxon>Dikarya</taxon>
        <taxon>Basidiomycota</taxon>
        <taxon>Wallemiomycotina</taxon>
        <taxon>Wallemiomycetes</taxon>
        <taxon>Wallemiales</taxon>
        <taxon>Wallemiaceae</taxon>
        <taxon>Wallemia</taxon>
    </lineage>
</organism>
<evidence type="ECO:0000256" key="2">
    <source>
        <dbReference type="ARBA" id="ARBA00005783"/>
    </source>
</evidence>
<keyword evidence="4" id="KW-0813">Transport</keyword>
<keyword evidence="13" id="KW-0539">Nucleus</keyword>
<dbReference type="PANTHER" id="PTHR12730:SF0">
    <property type="entry name" value="PROTEIN SDA1 HOMOLOG"/>
    <property type="match status" value="1"/>
</dbReference>
<evidence type="ECO:0000256" key="17">
    <source>
        <dbReference type="PROSITE-ProRule" id="PRU10141"/>
    </source>
</evidence>
<dbReference type="InterPro" id="IPR008271">
    <property type="entry name" value="Ser/Thr_kinase_AS"/>
</dbReference>
<dbReference type="InterPro" id="IPR016024">
    <property type="entry name" value="ARM-type_fold"/>
</dbReference>
<reference evidence="21 22" key="1">
    <citation type="submission" date="2019-03" db="EMBL/GenBank/DDBJ databases">
        <title>Sequencing 23 genomes of Wallemia ichthyophaga.</title>
        <authorList>
            <person name="Gostincar C."/>
        </authorList>
    </citation>
    <scope>NUCLEOTIDE SEQUENCE [LARGE SCALE GENOMIC DNA]</scope>
    <source>
        <strain evidence="21 22">EXF-5753</strain>
    </source>
</reference>
<evidence type="ECO:0000256" key="5">
    <source>
        <dbReference type="ARBA" id="ARBA00022517"/>
    </source>
</evidence>
<dbReference type="SMART" id="SM00133">
    <property type="entry name" value="S_TK_X"/>
    <property type="match status" value="1"/>
</dbReference>
<dbReference type="SUPFAM" id="SSF48371">
    <property type="entry name" value="ARM repeat"/>
    <property type="match status" value="1"/>
</dbReference>
<evidence type="ECO:0000256" key="4">
    <source>
        <dbReference type="ARBA" id="ARBA00022448"/>
    </source>
</evidence>
<dbReference type="GO" id="GO:0042273">
    <property type="term" value="P:ribosomal large subunit biogenesis"/>
    <property type="evidence" value="ECO:0007669"/>
    <property type="project" value="InterPro"/>
</dbReference>
<comment type="catalytic activity">
    <reaction evidence="15">
        <text>L-threonyl-[protein] + ATP = O-phospho-L-threonyl-[protein] + ADP + H(+)</text>
        <dbReference type="Rhea" id="RHEA:46608"/>
        <dbReference type="Rhea" id="RHEA-COMP:11060"/>
        <dbReference type="Rhea" id="RHEA-COMP:11605"/>
        <dbReference type="ChEBI" id="CHEBI:15378"/>
        <dbReference type="ChEBI" id="CHEBI:30013"/>
        <dbReference type="ChEBI" id="CHEBI:30616"/>
        <dbReference type="ChEBI" id="CHEBI:61977"/>
        <dbReference type="ChEBI" id="CHEBI:456216"/>
        <dbReference type="EC" id="2.7.11.1"/>
    </reaction>
</comment>
<dbReference type="Pfam" id="PF00069">
    <property type="entry name" value="Pkinase"/>
    <property type="match status" value="2"/>
</dbReference>
<keyword evidence="10" id="KW-0418">Kinase</keyword>
<accession>A0A4V6TMF9</accession>
<evidence type="ECO:0000259" key="20">
    <source>
        <dbReference type="PROSITE" id="PS51285"/>
    </source>
</evidence>
<feature type="compositionally biased region" description="Basic and acidic residues" evidence="18">
    <location>
        <begin position="567"/>
        <end position="580"/>
    </location>
</feature>
<dbReference type="Pfam" id="PF08158">
    <property type="entry name" value="SDA1_HEAT"/>
    <property type="match status" value="1"/>
</dbReference>
<dbReference type="Gene3D" id="3.30.200.20">
    <property type="entry name" value="Phosphorylase Kinase, domain 1"/>
    <property type="match status" value="1"/>
</dbReference>